<organism evidence="9 10">
    <name type="scientific">Phytophthora palmivora</name>
    <dbReference type="NCBI Taxonomy" id="4796"/>
    <lineage>
        <taxon>Eukaryota</taxon>
        <taxon>Sar</taxon>
        <taxon>Stramenopiles</taxon>
        <taxon>Oomycota</taxon>
        <taxon>Peronosporomycetes</taxon>
        <taxon>Peronosporales</taxon>
        <taxon>Peronosporaceae</taxon>
        <taxon>Phytophthora</taxon>
    </lineage>
</organism>
<keyword evidence="9" id="KW-0371">Homeobox</keyword>
<keyword evidence="2 7" id="KW-0812">Transmembrane</keyword>
<dbReference type="InterPro" id="IPR021980">
    <property type="entry name" value="PHTF1/2_N"/>
</dbReference>
<feature type="domain" description="PHTF1/2 N-terminal" evidence="8">
    <location>
        <begin position="33"/>
        <end position="143"/>
    </location>
</feature>
<dbReference type="EMBL" id="NCKW01015822">
    <property type="protein sequence ID" value="POM61721.1"/>
    <property type="molecule type" value="Genomic_DNA"/>
</dbReference>
<sequence>MDEEFPTPPRRLNPKRLQRKAESAPDMEQQQRLRREMNLTRELIDFDLIKGSALFHTKPSSHDRKLVQEGLSRALFVPFHAKFWRQKPWFYETATALYVLHGVAVCIYIFHHKSTSAHNAFEVFFPIFLLFLVAIGYGRVSSALQAPDTDAACKILSPIIKQAEIVCSSESDTSLAASGLGSGLAESENSDGTDSDEDSGNSSSSSDDEANPNDMFPHKSSSAPSSPKRVKATPTRMFYRKVAELSAIILALVPIALRCTIKCQEFDCFAVTQEPLEVLAWISHWSKELSADRLY</sequence>
<feature type="compositionally biased region" description="Low complexity" evidence="6">
    <location>
        <begin position="178"/>
        <end position="187"/>
    </location>
</feature>
<evidence type="ECO:0000256" key="4">
    <source>
        <dbReference type="ARBA" id="ARBA00023136"/>
    </source>
</evidence>
<comment type="caution">
    <text evidence="9">The sequence shown here is derived from an EMBL/GenBank/DDBJ whole genome shotgun (WGS) entry which is preliminary data.</text>
</comment>
<feature type="transmembrane region" description="Helical" evidence="7">
    <location>
        <begin position="89"/>
        <end position="111"/>
    </location>
</feature>
<reference evidence="9 10" key="1">
    <citation type="journal article" date="2017" name="Genome Biol. Evol.">
        <title>Phytophthora megakarya and P. palmivora, closely related causal agents of cacao black pod rot, underwent increases in genome sizes and gene numbers by different mechanisms.</title>
        <authorList>
            <person name="Ali S.S."/>
            <person name="Shao J."/>
            <person name="Lary D.J."/>
            <person name="Kronmiller B."/>
            <person name="Shen D."/>
            <person name="Strem M.D."/>
            <person name="Amoako-Attah I."/>
            <person name="Akrofi A.Y."/>
            <person name="Begoude B.A."/>
            <person name="Ten Hoopen G.M."/>
            <person name="Coulibaly K."/>
            <person name="Kebe B.I."/>
            <person name="Melnick R.L."/>
            <person name="Guiltinan M.J."/>
            <person name="Tyler B.M."/>
            <person name="Meinhardt L.W."/>
            <person name="Bailey B.A."/>
        </authorList>
    </citation>
    <scope>NUCLEOTIDE SEQUENCE [LARGE SCALE GENOMIC DNA]</scope>
    <source>
        <strain evidence="10">sbr112.9</strain>
    </source>
</reference>
<evidence type="ECO:0000313" key="10">
    <source>
        <dbReference type="Proteomes" id="UP000237271"/>
    </source>
</evidence>
<dbReference type="PANTHER" id="PTHR12680">
    <property type="entry name" value="PUTATIVE HOMEODOMAIN TRANSCRIPTION FACTOR PHTF"/>
    <property type="match status" value="1"/>
</dbReference>
<evidence type="ECO:0000256" key="3">
    <source>
        <dbReference type="ARBA" id="ARBA00022989"/>
    </source>
</evidence>
<evidence type="ECO:0000256" key="1">
    <source>
        <dbReference type="ARBA" id="ARBA00004141"/>
    </source>
</evidence>
<protein>
    <submittedName>
        <fullName evidence="9">Homeodomain transcription factor</fullName>
    </submittedName>
</protein>
<evidence type="ECO:0000313" key="9">
    <source>
        <dbReference type="EMBL" id="POM61721.1"/>
    </source>
</evidence>
<dbReference type="PANTHER" id="PTHR12680:SF6">
    <property type="entry name" value="PROTEIN PHTF"/>
    <property type="match status" value="1"/>
</dbReference>
<evidence type="ECO:0000256" key="2">
    <source>
        <dbReference type="ARBA" id="ARBA00022692"/>
    </source>
</evidence>
<comment type="subcellular location">
    <subcellularLocation>
        <location evidence="1">Membrane</location>
        <topology evidence="1">Multi-pass membrane protein</topology>
    </subcellularLocation>
</comment>
<keyword evidence="9" id="KW-0238">DNA-binding</keyword>
<evidence type="ECO:0000256" key="5">
    <source>
        <dbReference type="ARBA" id="ARBA00023180"/>
    </source>
</evidence>
<dbReference type="Proteomes" id="UP000237271">
    <property type="component" value="Unassembled WGS sequence"/>
</dbReference>
<feature type="compositionally biased region" description="Basic and acidic residues" evidence="6">
    <location>
        <begin position="19"/>
        <end position="31"/>
    </location>
</feature>
<keyword evidence="5" id="KW-0325">Glycoprotein</keyword>
<dbReference type="InterPro" id="IPR039775">
    <property type="entry name" value="PHTF1/2"/>
</dbReference>
<evidence type="ECO:0000259" key="8">
    <source>
        <dbReference type="Pfam" id="PF12129"/>
    </source>
</evidence>
<feature type="region of interest" description="Disordered" evidence="6">
    <location>
        <begin position="178"/>
        <end position="230"/>
    </location>
</feature>
<proteinExistence type="predicted"/>
<evidence type="ECO:0000256" key="6">
    <source>
        <dbReference type="SAM" id="MobiDB-lite"/>
    </source>
</evidence>
<name>A0A2P4X850_9STRA</name>
<keyword evidence="3 7" id="KW-1133">Transmembrane helix</keyword>
<dbReference type="GO" id="GO:0003677">
    <property type="term" value="F:DNA binding"/>
    <property type="evidence" value="ECO:0007669"/>
    <property type="project" value="UniProtKB-KW"/>
</dbReference>
<dbReference type="GO" id="GO:0005783">
    <property type="term" value="C:endoplasmic reticulum"/>
    <property type="evidence" value="ECO:0007669"/>
    <property type="project" value="InterPro"/>
</dbReference>
<feature type="non-terminal residue" evidence="9">
    <location>
        <position position="295"/>
    </location>
</feature>
<dbReference type="Pfam" id="PF12129">
    <property type="entry name" value="PHTF1-2_N"/>
    <property type="match status" value="1"/>
</dbReference>
<gene>
    <name evidence="9" type="ORF">PHPALM_29224</name>
</gene>
<dbReference type="GO" id="GO:0016020">
    <property type="term" value="C:membrane"/>
    <property type="evidence" value="ECO:0007669"/>
    <property type="project" value="UniProtKB-SubCell"/>
</dbReference>
<dbReference type="AlphaFoldDB" id="A0A2P4X850"/>
<feature type="compositionally biased region" description="Acidic residues" evidence="6">
    <location>
        <begin position="188"/>
        <end position="199"/>
    </location>
</feature>
<keyword evidence="4 7" id="KW-0472">Membrane</keyword>
<feature type="transmembrane region" description="Helical" evidence="7">
    <location>
        <begin position="123"/>
        <end position="140"/>
    </location>
</feature>
<feature type="region of interest" description="Disordered" evidence="6">
    <location>
        <begin position="1"/>
        <end position="31"/>
    </location>
</feature>
<evidence type="ECO:0000256" key="7">
    <source>
        <dbReference type="SAM" id="Phobius"/>
    </source>
</evidence>
<feature type="compositionally biased region" description="Pro residues" evidence="6">
    <location>
        <begin position="1"/>
        <end position="11"/>
    </location>
</feature>
<dbReference type="OrthoDB" id="10066656at2759"/>
<accession>A0A2P4X850</accession>
<keyword evidence="10" id="KW-1185">Reference proteome</keyword>